<dbReference type="SMART" id="SM00873">
    <property type="entry name" value="B3_4"/>
    <property type="match status" value="1"/>
</dbReference>
<keyword evidence="3" id="KW-1185">Reference proteome</keyword>
<dbReference type="STRING" id="1562970.ING2E5B_1548"/>
<dbReference type="PANTHER" id="PTHR39209">
    <property type="match status" value="1"/>
</dbReference>
<dbReference type="Gene3D" id="3.50.40.10">
    <property type="entry name" value="Phenylalanyl-trna Synthetase, Chain B, domain 3"/>
    <property type="match status" value="1"/>
</dbReference>
<dbReference type="PANTHER" id="PTHR39209:SF2">
    <property type="entry name" value="CYTOPLASMIC PROTEIN"/>
    <property type="match status" value="1"/>
</dbReference>
<dbReference type="Pfam" id="PF03483">
    <property type="entry name" value="B3_4"/>
    <property type="match status" value="1"/>
</dbReference>
<gene>
    <name evidence="2" type="ORF">ING2E5B_1548</name>
</gene>
<dbReference type="GO" id="GO:0003723">
    <property type="term" value="F:RNA binding"/>
    <property type="evidence" value="ECO:0007669"/>
    <property type="project" value="InterPro"/>
</dbReference>
<evidence type="ECO:0000259" key="1">
    <source>
        <dbReference type="SMART" id="SM00873"/>
    </source>
</evidence>
<evidence type="ECO:0000313" key="2">
    <source>
        <dbReference type="EMBL" id="CEA16296.1"/>
    </source>
</evidence>
<dbReference type="InterPro" id="IPR020825">
    <property type="entry name" value="Phe-tRNA_synthase-like_B3/B4"/>
</dbReference>
<dbReference type="PATRIC" id="fig|1562970.3.peg.1538"/>
<name>A0A098C1K2_9BACT</name>
<dbReference type="GO" id="GO:0004826">
    <property type="term" value="F:phenylalanine-tRNA ligase activity"/>
    <property type="evidence" value="ECO:0007669"/>
    <property type="project" value="InterPro"/>
</dbReference>
<protein>
    <recommendedName>
        <fullName evidence="1">B3/B4 tRNA-binding domain-containing protein</fullName>
    </recommendedName>
</protein>
<organism evidence="2 3">
    <name type="scientific">Fermentimonas caenicola</name>
    <dbReference type="NCBI Taxonomy" id="1562970"/>
    <lineage>
        <taxon>Bacteria</taxon>
        <taxon>Pseudomonadati</taxon>
        <taxon>Bacteroidota</taxon>
        <taxon>Bacteroidia</taxon>
        <taxon>Bacteroidales</taxon>
        <taxon>Dysgonomonadaceae</taxon>
        <taxon>Fermentimonas</taxon>
    </lineage>
</organism>
<proteinExistence type="predicted"/>
<accession>A0A098C1K2</accession>
<dbReference type="AlphaFoldDB" id="A0A098C1K2"/>
<dbReference type="KEGG" id="pbt:ING2E5B_1548"/>
<feature type="domain" description="B3/B4 tRNA-binding" evidence="1">
    <location>
        <begin position="89"/>
        <end position="236"/>
    </location>
</feature>
<dbReference type="InterPro" id="IPR005146">
    <property type="entry name" value="B3/B4_tRNA-bd"/>
</dbReference>
<evidence type="ECO:0000313" key="3">
    <source>
        <dbReference type="Proteomes" id="UP000032417"/>
    </source>
</evidence>
<dbReference type="EMBL" id="LN515532">
    <property type="protein sequence ID" value="CEA16296.1"/>
    <property type="molecule type" value="Genomic_DNA"/>
</dbReference>
<dbReference type="SUPFAM" id="SSF56037">
    <property type="entry name" value="PheT/TilS domain"/>
    <property type="match status" value="1"/>
</dbReference>
<sequence>MLFFKYTSHYMGFCIVYFRIYNFAFMEMKIKIGEEILEVCSDFHVAVIYCKVKNTKHNDKLWDEIDLFTKKFTSSFSMEKIKKRPAIEATRDVYKRLGKDPNRYRPSGEALCRRLLKGQGLYQIDTIVDLINLVSLKTGYSIGGFDADKIEGNLRLGVGRANEPFEAIGRGTMNIEGLPVYRDSIGGIGNPSSDEERTKITSETKHLLMLINGYSGADGLKEAVDYSLELLRKYAYADQIKISIINGNN</sequence>
<dbReference type="HOGENOM" id="CLU_076869_2_1_10"/>
<reference evidence="2 3" key="1">
    <citation type="submission" date="2014-08" db="EMBL/GenBank/DDBJ databases">
        <authorList>
            <person name="Wibberg D."/>
        </authorList>
    </citation>
    <scope>NUCLEOTIDE SEQUENCE [LARGE SCALE GENOMIC DNA]</scope>
    <source>
        <strain evidence="3">ING2-E5B</strain>
    </source>
</reference>
<dbReference type="Proteomes" id="UP000032417">
    <property type="component" value="Chromosome 1"/>
</dbReference>